<dbReference type="EMBL" id="SUYD01000003">
    <property type="protein sequence ID" value="MBE6265407.1"/>
    <property type="molecule type" value="Genomic_DNA"/>
</dbReference>
<evidence type="ECO:0008006" key="4">
    <source>
        <dbReference type="Google" id="ProtNLM"/>
    </source>
</evidence>
<keyword evidence="1" id="KW-1133">Transmembrane helix</keyword>
<evidence type="ECO:0000313" key="3">
    <source>
        <dbReference type="Proteomes" id="UP000763088"/>
    </source>
</evidence>
<keyword evidence="1" id="KW-0812">Transmembrane</keyword>
<reference evidence="2" key="1">
    <citation type="submission" date="2019-04" db="EMBL/GenBank/DDBJ databases">
        <title>Evolution of Biomass-Degrading Anaerobic Consortia Revealed by Metagenomics.</title>
        <authorList>
            <person name="Peng X."/>
        </authorList>
    </citation>
    <scope>NUCLEOTIDE SEQUENCE</scope>
    <source>
        <strain evidence="2">SIG141</strain>
    </source>
</reference>
<feature type="transmembrane region" description="Helical" evidence="1">
    <location>
        <begin position="346"/>
        <end position="370"/>
    </location>
</feature>
<protein>
    <recommendedName>
        <fullName evidence="4">CHASE2 domain-containing protein</fullName>
    </recommendedName>
</protein>
<organism evidence="2 3">
    <name type="scientific">Xylanibacter ruminicola</name>
    <name type="common">Prevotella ruminicola</name>
    <dbReference type="NCBI Taxonomy" id="839"/>
    <lineage>
        <taxon>Bacteria</taxon>
        <taxon>Pseudomonadati</taxon>
        <taxon>Bacteroidota</taxon>
        <taxon>Bacteroidia</taxon>
        <taxon>Bacteroidales</taxon>
        <taxon>Prevotellaceae</taxon>
        <taxon>Xylanibacter</taxon>
    </lineage>
</organism>
<keyword evidence="1" id="KW-0472">Membrane</keyword>
<evidence type="ECO:0000256" key="1">
    <source>
        <dbReference type="SAM" id="Phobius"/>
    </source>
</evidence>
<dbReference type="Proteomes" id="UP000763088">
    <property type="component" value="Unassembled WGS sequence"/>
</dbReference>
<feature type="transmembrane region" description="Helical" evidence="1">
    <location>
        <begin position="315"/>
        <end position="334"/>
    </location>
</feature>
<gene>
    <name evidence="2" type="ORF">E7102_02875</name>
</gene>
<sequence>MKVPFWNTIKTWIRQRRRLVTLSVLTSTVIIIFTYVMGNSGYPLPGETGALKQITDYKKFLGMQIGNVPDSILFVNVCYDKMLTPYEENEVPVGNMVITDREKLLQFLTIAKKANNYRYIFMDVFFEEGMETEYDSALFSTIKSMDRIVIPKHKGVNMCDSTLYQKASNADYATTWQALTFSRYQYIHDDDESVALKIYQDRFGSDIKKHWGGLWYTDNGRLCQNSATLLLPIRIMGSLLDEEGQVRERNYIYLGADLLDLDEVMPVSEQIDDKLIVIGDFKSDVHSTFLGMQPGSSILFNGYIALSQGAHLVNWLYMGILFVIYIIIGLFYLSGHSFSSMCANPWLSILLSFLSTATVFLIIALIASWYDIAFNMWVPTTVYSLYDTFMQKYNIYKNKAK</sequence>
<dbReference type="AlphaFoldDB" id="A0A928BQZ7"/>
<proteinExistence type="predicted"/>
<name>A0A928BQZ7_XYLRU</name>
<accession>A0A928BQZ7</accession>
<evidence type="ECO:0000313" key="2">
    <source>
        <dbReference type="EMBL" id="MBE6265407.1"/>
    </source>
</evidence>
<feature type="transmembrane region" description="Helical" evidence="1">
    <location>
        <begin position="20"/>
        <end position="38"/>
    </location>
</feature>
<comment type="caution">
    <text evidence="2">The sequence shown here is derived from an EMBL/GenBank/DDBJ whole genome shotgun (WGS) entry which is preliminary data.</text>
</comment>